<sequence length="254" mass="29279">MAESKKDRDPRNKDEFSSFSEDPTSKKVRDFLRDDPVSHIVFNALWRLALYSKFLTTQEGREALKDPLSRRFLFDRERRIGLLENSIINPELYHPNRAGTSLQISSAAAGRYAGFDFRRPKEFRLQDQVYNRQIYNGRLYVFALDEVKGNPQWLHTPTNLFDIFDLAHALCFDCPPLDQAIEQGYLRETTYGAAYRKTGHYEKYRLALLHSGINDKPVYVVTPKGNGLVGLAPDMGEKVKKPKTIPECKPVFET</sequence>
<evidence type="ECO:0000313" key="3">
    <source>
        <dbReference type="Proteomes" id="UP000034881"/>
    </source>
</evidence>
<reference evidence="2 3" key="1">
    <citation type="journal article" date="2015" name="Nature">
        <title>rRNA introns, odd ribosomes, and small enigmatic genomes across a large radiation of phyla.</title>
        <authorList>
            <person name="Brown C.T."/>
            <person name="Hug L.A."/>
            <person name="Thomas B.C."/>
            <person name="Sharon I."/>
            <person name="Castelle C.J."/>
            <person name="Singh A."/>
            <person name="Wilkins M.J."/>
            <person name="Williams K.H."/>
            <person name="Banfield J.F."/>
        </authorList>
    </citation>
    <scope>NUCLEOTIDE SEQUENCE [LARGE SCALE GENOMIC DNA]</scope>
</reference>
<evidence type="ECO:0000256" key="1">
    <source>
        <dbReference type="SAM" id="MobiDB-lite"/>
    </source>
</evidence>
<name>A0A0G0TV62_9BACT</name>
<feature type="compositionally biased region" description="Basic and acidic residues" evidence="1">
    <location>
        <begin position="1"/>
        <end position="16"/>
    </location>
</feature>
<gene>
    <name evidence="2" type="ORF">UT77_C0006G0024</name>
</gene>
<comment type="caution">
    <text evidence="2">The sequence shown here is derived from an EMBL/GenBank/DDBJ whole genome shotgun (WGS) entry which is preliminary data.</text>
</comment>
<protein>
    <submittedName>
        <fullName evidence="2">Uncharacterized protein</fullName>
    </submittedName>
</protein>
<accession>A0A0G0TV62</accession>
<feature type="region of interest" description="Disordered" evidence="1">
    <location>
        <begin position="1"/>
        <end position="22"/>
    </location>
</feature>
<dbReference type="AlphaFoldDB" id="A0A0G0TV62"/>
<dbReference type="EMBL" id="LBYB01000006">
    <property type="protein sequence ID" value="KKR41792.1"/>
    <property type="molecule type" value="Genomic_DNA"/>
</dbReference>
<dbReference type="Proteomes" id="UP000034881">
    <property type="component" value="Unassembled WGS sequence"/>
</dbReference>
<organism evidence="2 3">
    <name type="scientific">Candidatus Daviesbacteria bacterium GW2011_GWC2_40_12</name>
    <dbReference type="NCBI Taxonomy" id="1618431"/>
    <lineage>
        <taxon>Bacteria</taxon>
        <taxon>Candidatus Daviesiibacteriota</taxon>
    </lineage>
</organism>
<proteinExistence type="predicted"/>
<evidence type="ECO:0000313" key="2">
    <source>
        <dbReference type="EMBL" id="KKR41792.1"/>
    </source>
</evidence>